<dbReference type="NCBIfam" id="TIGR04294">
    <property type="entry name" value="pre_pil_HX9DG"/>
    <property type="match status" value="1"/>
</dbReference>
<dbReference type="Pfam" id="PF07963">
    <property type="entry name" value="N_methyl"/>
    <property type="match status" value="1"/>
</dbReference>
<dbReference type="RefSeq" id="WP_145295013.1">
    <property type="nucleotide sequence ID" value="NZ_CP036299.1"/>
</dbReference>
<feature type="domain" description="DUF1559" evidence="1">
    <location>
        <begin position="33"/>
        <end position="322"/>
    </location>
</feature>
<dbReference type="NCBIfam" id="TIGR02532">
    <property type="entry name" value="IV_pilin_GFxxxE"/>
    <property type="match status" value="1"/>
</dbReference>
<dbReference type="Pfam" id="PF07596">
    <property type="entry name" value="SBP_bac_10"/>
    <property type="match status" value="1"/>
</dbReference>
<dbReference type="EMBL" id="CP036299">
    <property type="protein sequence ID" value="QDV28558.1"/>
    <property type="molecule type" value="Genomic_DNA"/>
</dbReference>
<dbReference type="AlphaFoldDB" id="A0A518GIZ8"/>
<reference evidence="2 3" key="1">
    <citation type="submission" date="2019-02" db="EMBL/GenBank/DDBJ databases">
        <title>Deep-cultivation of Planctomycetes and their phenomic and genomic characterization uncovers novel biology.</title>
        <authorList>
            <person name="Wiegand S."/>
            <person name="Jogler M."/>
            <person name="Boedeker C."/>
            <person name="Pinto D."/>
            <person name="Vollmers J."/>
            <person name="Rivas-Marin E."/>
            <person name="Kohn T."/>
            <person name="Peeters S.H."/>
            <person name="Heuer A."/>
            <person name="Rast P."/>
            <person name="Oberbeckmann S."/>
            <person name="Bunk B."/>
            <person name="Jeske O."/>
            <person name="Meyerdierks A."/>
            <person name="Storesund J.E."/>
            <person name="Kallscheuer N."/>
            <person name="Luecker S."/>
            <person name="Lage O.M."/>
            <person name="Pohl T."/>
            <person name="Merkel B.J."/>
            <person name="Hornburger P."/>
            <person name="Mueller R.-W."/>
            <person name="Bruemmer F."/>
            <person name="Labrenz M."/>
            <person name="Spormann A.M."/>
            <person name="Op den Camp H."/>
            <person name="Overmann J."/>
            <person name="Amann R."/>
            <person name="Jetten M.S.M."/>
            <person name="Mascher T."/>
            <person name="Medema M.H."/>
            <person name="Devos D.P."/>
            <person name="Kaster A.-K."/>
            <person name="Ovreas L."/>
            <person name="Rohde M."/>
            <person name="Galperin M.Y."/>
            <person name="Jogler C."/>
        </authorList>
    </citation>
    <scope>NUCLEOTIDE SEQUENCE [LARGE SCALE GENOMIC DNA]</scope>
    <source>
        <strain evidence="2 3">Spb1</strain>
    </source>
</reference>
<accession>A0A518GIZ8</accession>
<dbReference type="InterPro" id="IPR012902">
    <property type="entry name" value="N_methyl_site"/>
</dbReference>
<proteinExistence type="predicted"/>
<evidence type="ECO:0000313" key="2">
    <source>
        <dbReference type="EMBL" id="QDV28558.1"/>
    </source>
</evidence>
<dbReference type="KEGG" id="peh:Spb1_04210"/>
<gene>
    <name evidence="2" type="ORF">Spb1_04210</name>
</gene>
<dbReference type="PROSITE" id="PS00409">
    <property type="entry name" value="PROKAR_NTER_METHYL"/>
    <property type="match status" value="1"/>
</dbReference>
<evidence type="ECO:0000313" key="3">
    <source>
        <dbReference type="Proteomes" id="UP000315349"/>
    </source>
</evidence>
<dbReference type="OrthoDB" id="255848at2"/>
<dbReference type="InterPro" id="IPR027558">
    <property type="entry name" value="Pre_pil_HX9DG_C"/>
</dbReference>
<dbReference type="InterPro" id="IPR045584">
    <property type="entry name" value="Pilin-like"/>
</dbReference>
<dbReference type="PANTHER" id="PTHR30093">
    <property type="entry name" value="GENERAL SECRETION PATHWAY PROTEIN G"/>
    <property type="match status" value="1"/>
</dbReference>
<keyword evidence="3" id="KW-1185">Reference proteome</keyword>
<dbReference type="PANTHER" id="PTHR30093:SF2">
    <property type="entry name" value="TYPE II SECRETION SYSTEM PROTEIN H"/>
    <property type="match status" value="1"/>
</dbReference>
<dbReference type="SUPFAM" id="SSF54523">
    <property type="entry name" value="Pili subunits"/>
    <property type="match status" value="1"/>
</dbReference>
<organism evidence="2 3">
    <name type="scientific">Planctopirus ephydatiae</name>
    <dbReference type="NCBI Taxonomy" id="2528019"/>
    <lineage>
        <taxon>Bacteria</taxon>
        <taxon>Pseudomonadati</taxon>
        <taxon>Planctomycetota</taxon>
        <taxon>Planctomycetia</taxon>
        <taxon>Planctomycetales</taxon>
        <taxon>Planctomycetaceae</taxon>
        <taxon>Planctopirus</taxon>
    </lineage>
</organism>
<name>A0A518GIZ8_9PLAN</name>
<protein>
    <submittedName>
        <fullName evidence="2">Putative major pilin subunit</fullName>
    </submittedName>
</protein>
<dbReference type="Gene3D" id="3.30.700.10">
    <property type="entry name" value="Glycoprotein, Type 4 Pilin"/>
    <property type="match status" value="1"/>
</dbReference>
<dbReference type="Proteomes" id="UP000315349">
    <property type="component" value="Chromosome"/>
</dbReference>
<evidence type="ECO:0000259" key="1">
    <source>
        <dbReference type="Pfam" id="PF07596"/>
    </source>
</evidence>
<dbReference type="InterPro" id="IPR011453">
    <property type="entry name" value="DUF1559"/>
</dbReference>
<sequence length="340" mass="36472">MKMRIRKGFTLIELLVVIAIIAILIALLLPAVQQAREAARRTQCRNNLKQLGLAVHNFHDQFGNLPPAANTGLGEVWSAALLPMLDQAPLYNTLDTTNLFTNYTEGNNWGNGSATYAASGTSVTDRNIRACRAVIPAFRCPSLPGPTNVLDISTDGWYVSDRFIATYIACASGTAVTDANRFLDDNGMLPVRDKVTPAGGTISRTPTNNFRDITDGLSNTVLIGETRPQTENLSSPTEPVDGTATGQRYDHWIMGGDGMDTGGTRTDASEFFGSLGVGINLWDSVTATDVQKEVSFGSTHEGGCHMLMGDGSVRFISENIDSTIRTAIGTRASGETVGEY</sequence>